<keyword evidence="1 2" id="KW-0808">Transferase</keyword>
<evidence type="ECO:0000256" key="1">
    <source>
        <dbReference type="ARBA" id="ARBA00022679"/>
    </source>
</evidence>
<organism evidence="2">
    <name type="scientific">Streptomyces sp. SID7499</name>
    <dbReference type="NCBI Taxonomy" id="2706086"/>
    <lineage>
        <taxon>Bacteria</taxon>
        <taxon>Bacillati</taxon>
        <taxon>Actinomycetota</taxon>
        <taxon>Actinomycetes</taxon>
        <taxon>Kitasatosporales</taxon>
        <taxon>Streptomycetaceae</taxon>
        <taxon>Streptomyces</taxon>
    </lineage>
</organism>
<dbReference type="Pfam" id="PF02515">
    <property type="entry name" value="CoA_transf_3"/>
    <property type="match status" value="1"/>
</dbReference>
<protein>
    <submittedName>
        <fullName evidence="2">CoA transferase</fullName>
    </submittedName>
</protein>
<dbReference type="PANTHER" id="PTHR48228:SF6">
    <property type="entry name" value="L-CARNITINE COA-TRANSFERASE"/>
    <property type="match status" value="1"/>
</dbReference>
<name>A0A6G3XNR1_9ACTN</name>
<dbReference type="Gene3D" id="3.40.50.10540">
    <property type="entry name" value="Crotonobetainyl-coa:carnitine coa-transferase, domain 1"/>
    <property type="match status" value="1"/>
</dbReference>
<proteinExistence type="predicted"/>
<dbReference type="EMBL" id="JAAGMN010007957">
    <property type="protein sequence ID" value="NEE19449.1"/>
    <property type="molecule type" value="Genomic_DNA"/>
</dbReference>
<dbReference type="InterPro" id="IPR023606">
    <property type="entry name" value="CoA-Trfase_III_dom_1_sf"/>
</dbReference>
<dbReference type="GO" id="GO:0016740">
    <property type="term" value="F:transferase activity"/>
    <property type="evidence" value="ECO:0007669"/>
    <property type="project" value="UniProtKB-KW"/>
</dbReference>
<sequence>MNTTAAGPLTGLGVVDLATLFAGPLAATMLGDFGADVVKVEHPRRPDPSRGHGPAKDGIGLWWKLLGRNKRTLTLDLSAPGGRDVLLRLAAETDVIIENFRPGTLERWGLGPEELHAVNPRLVLARVTGFGQ</sequence>
<feature type="non-terminal residue" evidence="2">
    <location>
        <position position="132"/>
    </location>
</feature>
<evidence type="ECO:0000313" key="2">
    <source>
        <dbReference type="EMBL" id="NEE19449.1"/>
    </source>
</evidence>
<dbReference type="InterPro" id="IPR050509">
    <property type="entry name" value="CoA-transferase_III"/>
</dbReference>
<dbReference type="SUPFAM" id="SSF89796">
    <property type="entry name" value="CoA-transferase family III (CaiB/BaiF)"/>
    <property type="match status" value="1"/>
</dbReference>
<comment type="caution">
    <text evidence="2">The sequence shown here is derived from an EMBL/GenBank/DDBJ whole genome shotgun (WGS) entry which is preliminary data.</text>
</comment>
<accession>A0A6G3XNR1</accession>
<reference evidence="2" key="1">
    <citation type="submission" date="2020-01" db="EMBL/GenBank/DDBJ databases">
        <title>Insect and environment-associated Actinomycetes.</title>
        <authorList>
            <person name="Currrie C."/>
            <person name="Chevrette M."/>
            <person name="Carlson C."/>
            <person name="Stubbendieck R."/>
            <person name="Wendt-Pienkowski E."/>
        </authorList>
    </citation>
    <scope>NUCLEOTIDE SEQUENCE</scope>
    <source>
        <strain evidence="2">SID7499</strain>
    </source>
</reference>
<dbReference type="AlphaFoldDB" id="A0A6G3XNR1"/>
<dbReference type="PANTHER" id="PTHR48228">
    <property type="entry name" value="SUCCINYL-COA--D-CITRAMALATE COA-TRANSFERASE"/>
    <property type="match status" value="1"/>
</dbReference>
<gene>
    <name evidence="2" type="ORF">G3M58_74905</name>
</gene>
<dbReference type="InterPro" id="IPR003673">
    <property type="entry name" value="CoA-Trfase_fam_III"/>
</dbReference>